<keyword evidence="2" id="KW-1185">Reference proteome</keyword>
<reference evidence="1 2" key="1">
    <citation type="submission" date="2021-06" db="EMBL/GenBank/DDBJ databases">
        <authorList>
            <person name="Palmer J.M."/>
        </authorList>
    </citation>
    <scope>NUCLEOTIDE SEQUENCE [LARGE SCALE GENOMIC DNA]</scope>
    <source>
        <strain evidence="1 2">AS_MEX2019</strain>
        <tissue evidence="1">Muscle</tissue>
    </source>
</reference>
<protein>
    <submittedName>
        <fullName evidence="1">Uncharacterized protein</fullName>
    </submittedName>
</protein>
<dbReference type="EMBL" id="JAHRIP010011438">
    <property type="protein sequence ID" value="MEQ2284533.1"/>
    <property type="molecule type" value="Genomic_DNA"/>
</dbReference>
<accession>A0ABV0XSR7</accession>
<organism evidence="1 2">
    <name type="scientific">Ameca splendens</name>
    <dbReference type="NCBI Taxonomy" id="208324"/>
    <lineage>
        <taxon>Eukaryota</taxon>
        <taxon>Metazoa</taxon>
        <taxon>Chordata</taxon>
        <taxon>Craniata</taxon>
        <taxon>Vertebrata</taxon>
        <taxon>Euteleostomi</taxon>
        <taxon>Actinopterygii</taxon>
        <taxon>Neopterygii</taxon>
        <taxon>Teleostei</taxon>
        <taxon>Neoteleostei</taxon>
        <taxon>Acanthomorphata</taxon>
        <taxon>Ovalentaria</taxon>
        <taxon>Atherinomorphae</taxon>
        <taxon>Cyprinodontiformes</taxon>
        <taxon>Goodeidae</taxon>
        <taxon>Ameca</taxon>
    </lineage>
</organism>
<feature type="non-terminal residue" evidence="1">
    <location>
        <position position="1"/>
    </location>
</feature>
<proteinExistence type="predicted"/>
<comment type="caution">
    <text evidence="1">The sequence shown here is derived from an EMBL/GenBank/DDBJ whole genome shotgun (WGS) entry which is preliminary data.</text>
</comment>
<gene>
    <name evidence="1" type="ORF">AMECASPLE_022660</name>
</gene>
<evidence type="ECO:0000313" key="1">
    <source>
        <dbReference type="EMBL" id="MEQ2284533.1"/>
    </source>
</evidence>
<sequence>LAGSCYLRLLDQAVSVPCPPSNVSICTPNSFLFAPSSHRTAPKEPSTNLDPECLFPWRPDHTYLLENHPLCS</sequence>
<evidence type="ECO:0000313" key="2">
    <source>
        <dbReference type="Proteomes" id="UP001469553"/>
    </source>
</evidence>
<dbReference type="Proteomes" id="UP001469553">
    <property type="component" value="Unassembled WGS sequence"/>
</dbReference>
<name>A0ABV0XSR7_9TELE</name>